<dbReference type="AlphaFoldDB" id="A0A2U1NRR0"/>
<evidence type="ECO:0000256" key="3">
    <source>
        <dbReference type="ARBA" id="ARBA00022824"/>
    </source>
</evidence>
<sequence length="108" mass="12250">MFVWFVSIISNYCYSFLTLVYILVVVLFTVAYDKYEDEIDPLAEKAWIEIKKQYAVVDAKVLFRLSSVALLLPKLELTVWSVDCGGQWAVGIYVGPLPARGFCSSSRL</sequence>
<evidence type="ECO:0000256" key="6">
    <source>
        <dbReference type="SAM" id="Phobius"/>
    </source>
</evidence>
<dbReference type="PROSITE" id="PS50845">
    <property type="entry name" value="RETICULON"/>
    <property type="match status" value="1"/>
</dbReference>
<protein>
    <submittedName>
        <fullName evidence="8">Reticulon</fullName>
    </submittedName>
</protein>
<evidence type="ECO:0000256" key="2">
    <source>
        <dbReference type="ARBA" id="ARBA00022692"/>
    </source>
</evidence>
<dbReference type="GO" id="GO:0005789">
    <property type="term" value="C:endoplasmic reticulum membrane"/>
    <property type="evidence" value="ECO:0007669"/>
    <property type="project" value="UniProtKB-SubCell"/>
</dbReference>
<feature type="domain" description="Reticulon" evidence="7">
    <location>
        <begin position="1"/>
        <end position="76"/>
    </location>
</feature>
<accession>A0A2U1NRR0</accession>
<dbReference type="STRING" id="35608.A0A2U1NRR0"/>
<organism evidence="8 9">
    <name type="scientific">Artemisia annua</name>
    <name type="common">Sweet wormwood</name>
    <dbReference type="NCBI Taxonomy" id="35608"/>
    <lineage>
        <taxon>Eukaryota</taxon>
        <taxon>Viridiplantae</taxon>
        <taxon>Streptophyta</taxon>
        <taxon>Embryophyta</taxon>
        <taxon>Tracheophyta</taxon>
        <taxon>Spermatophyta</taxon>
        <taxon>Magnoliopsida</taxon>
        <taxon>eudicotyledons</taxon>
        <taxon>Gunneridae</taxon>
        <taxon>Pentapetalae</taxon>
        <taxon>asterids</taxon>
        <taxon>campanulids</taxon>
        <taxon>Asterales</taxon>
        <taxon>Asteraceae</taxon>
        <taxon>Asteroideae</taxon>
        <taxon>Anthemideae</taxon>
        <taxon>Artemisiinae</taxon>
        <taxon>Artemisia</taxon>
    </lineage>
</organism>
<reference evidence="8 9" key="1">
    <citation type="journal article" date="2018" name="Mol. Plant">
        <title>The genome of Artemisia annua provides insight into the evolution of Asteraceae family and artemisinin biosynthesis.</title>
        <authorList>
            <person name="Shen Q."/>
            <person name="Zhang L."/>
            <person name="Liao Z."/>
            <person name="Wang S."/>
            <person name="Yan T."/>
            <person name="Shi P."/>
            <person name="Liu M."/>
            <person name="Fu X."/>
            <person name="Pan Q."/>
            <person name="Wang Y."/>
            <person name="Lv Z."/>
            <person name="Lu X."/>
            <person name="Zhang F."/>
            <person name="Jiang W."/>
            <person name="Ma Y."/>
            <person name="Chen M."/>
            <person name="Hao X."/>
            <person name="Li L."/>
            <person name="Tang Y."/>
            <person name="Lv G."/>
            <person name="Zhou Y."/>
            <person name="Sun X."/>
            <person name="Brodelius P.E."/>
            <person name="Rose J.K.C."/>
            <person name="Tang K."/>
        </authorList>
    </citation>
    <scope>NUCLEOTIDE SEQUENCE [LARGE SCALE GENOMIC DNA]</scope>
    <source>
        <strain evidence="9">cv. Huhao1</strain>
        <tissue evidence="8">Leaf</tissue>
    </source>
</reference>
<dbReference type="InterPro" id="IPR003388">
    <property type="entry name" value="Reticulon"/>
</dbReference>
<proteinExistence type="predicted"/>
<dbReference type="PANTHER" id="PTHR10994:SF190">
    <property type="entry name" value="RETICULON-LIKE PROTEIN"/>
    <property type="match status" value="1"/>
</dbReference>
<evidence type="ECO:0000259" key="7">
    <source>
        <dbReference type="PROSITE" id="PS50845"/>
    </source>
</evidence>
<dbReference type="PANTHER" id="PTHR10994">
    <property type="entry name" value="RETICULON"/>
    <property type="match status" value="1"/>
</dbReference>
<keyword evidence="5 6" id="KW-0472">Membrane</keyword>
<evidence type="ECO:0000256" key="4">
    <source>
        <dbReference type="ARBA" id="ARBA00022989"/>
    </source>
</evidence>
<gene>
    <name evidence="8" type="ORF">CTI12_AA233570</name>
</gene>
<feature type="transmembrane region" description="Helical" evidence="6">
    <location>
        <begin position="12"/>
        <end position="32"/>
    </location>
</feature>
<evidence type="ECO:0000256" key="5">
    <source>
        <dbReference type="ARBA" id="ARBA00023136"/>
    </source>
</evidence>
<dbReference type="EMBL" id="PKPP01002301">
    <property type="protein sequence ID" value="PWA76205.1"/>
    <property type="molecule type" value="Genomic_DNA"/>
</dbReference>
<keyword evidence="3" id="KW-0256">Endoplasmic reticulum</keyword>
<keyword evidence="4 6" id="KW-1133">Transmembrane helix</keyword>
<dbReference type="GO" id="GO:0009617">
    <property type="term" value="P:response to bacterium"/>
    <property type="evidence" value="ECO:0007669"/>
    <property type="project" value="InterPro"/>
</dbReference>
<keyword evidence="9" id="KW-1185">Reference proteome</keyword>
<comment type="caution">
    <text evidence="8">The sequence shown here is derived from an EMBL/GenBank/DDBJ whole genome shotgun (WGS) entry which is preliminary data.</text>
</comment>
<dbReference type="Proteomes" id="UP000245207">
    <property type="component" value="Unassembled WGS sequence"/>
</dbReference>
<keyword evidence="2 6" id="KW-0812">Transmembrane</keyword>
<evidence type="ECO:0000313" key="8">
    <source>
        <dbReference type="EMBL" id="PWA76205.1"/>
    </source>
</evidence>
<name>A0A2U1NRR0_ARTAN</name>
<dbReference type="OrthoDB" id="567788at2759"/>
<dbReference type="InterPro" id="IPR045064">
    <property type="entry name" value="Reticulon-like"/>
</dbReference>
<evidence type="ECO:0000313" key="9">
    <source>
        <dbReference type="Proteomes" id="UP000245207"/>
    </source>
</evidence>
<comment type="subcellular location">
    <subcellularLocation>
        <location evidence="1">Endoplasmic reticulum membrane</location>
        <topology evidence="1">Multi-pass membrane protein</topology>
    </subcellularLocation>
</comment>
<evidence type="ECO:0000256" key="1">
    <source>
        <dbReference type="ARBA" id="ARBA00004477"/>
    </source>
</evidence>